<protein>
    <submittedName>
        <fullName evidence="3">HNH endonuclease</fullName>
    </submittedName>
</protein>
<dbReference type="AlphaFoldDB" id="A0A543A3U0"/>
<dbReference type="OrthoDB" id="3634417at2"/>
<dbReference type="Proteomes" id="UP000320209">
    <property type="component" value="Unassembled WGS sequence"/>
</dbReference>
<comment type="caution">
    <text evidence="3">The sequence shown here is derived from an EMBL/GenBank/DDBJ whole genome shotgun (WGS) entry which is preliminary data.</text>
</comment>
<dbReference type="SMART" id="SM00507">
    <property type="entry name" value="HNHc"/>
    <property type="match status" value="1"/>
</dbReference>
<dbReference type="InterPro" id="IPR003870">
    <property type="entry name" value="DUF222"/>
</dbReference>
<dbReference type="GO" id="GO:0008270">
    <property type="term" value="F:zinc ion binding"/>
    <property type="evidence" value="ECO:0007669"/>
    <property type="project" value="InterPro"/>
</dbReference>
<sequence length="420" mass="46090">MSVENHADHWGTSPSDPVARALAGIETALGDLLAMEPAYWRTSQKKDVLARLEILKAQQAALELRVLASAGDIAEETGAKDASGWMRTALLVDRGVGRGQVKLASAVARYELVAAGLAEGVVSQDKARVITKALSAIEADPAASAEDLVLAEKLLVDHATRLTANELKIVGKRILAEIDPERFEAAESKALQREEEQAQRRTFFRARDNGDGTVDIHARVSRAVGMRLRTMLDSLAQPRKWSAEDKGRKVSYERLLGQAFARVVETYDVENLPRHGGHATTVFITMSLEDLRKDLGTAALGFDGDQITAAEARRMACSADLVPVVLGTDSEILDLGRTARLAHPIQHRALRLRDECCQAEDCDASAAWTEAHHLRPWAEGGKTDLANMVLLCPSDHRRIHDPDYGHERLPDGRIRFTRRT</sequence>
<dbReference type="Pfam" id="PF02720">
    <property type="entry name" value="DUF222"/>
    <property type="match status" value="1"/>
</dbReference>
<keyword evidence="4" id="KW-1185">Reference proteome</keyword>
<keyword evidence="3" id="KW-0255">Endonuclease</keyword>
<dbReference type="GO" id="GO:0004519">
    <property type="term" value="F:endonuclease activity"/>
    <property type="evidence" value="ECO:0007669"/>
    <property type="project" value="UniProtKB-KW"/>
</dbReference>
<reference evidence="3 4" key="1">
    <citation type="submission" date="2019-06" db="EMBL/GenBank/DDBJ databases">
        <title>Sequencing the genomes of 1000 actinobacteria strains.</title>
        <authorList>
            <person name="Klenk H.-P."/>
        </authorList>
    </citation>
    <scope>NUCLEOTIDE SEQUENCE [LARGE SCALE GENOMIC DNA]</scope>
    <source>
        <strain evidence="3 4">DSM 25218</strain>
    </source>
</reference>
<dbReference type="RefSeq" id="WP_141779382.1">
    <property type="nucleotide sequence ID" value="NZ_VFOV01000001.1"/>
</dbReference>
<dbReference type="CDD" id="cd00085">
    <property type="entry name" value="HNHc"/>
    <property type="match status" value="1"/>
</dbReference>
<evidence type="ECO:0000256" key="1">
    <source>
        <dbReference type="ARBA" id="ARBA00023450"/>
    </source>
</evidence>
<accession>A0A543A3U0</accession>
<dbReference type="Pfam" id="PF01844">
    <property type="entry name" value="HNH"/>
    <property type="match status" value="1"/>
</dbReference>
<comment type="similarity">
    <text evidence="1">Belongs to the Rv1128c/1148c/1588c/1702c/1945/3466 family.</text>
</comment>
<dbReference type="Gene3D" id="1.10.30.50">
    <property type="match status" value="1"/>
</dbReference>
<keyword evidence="3" id="KW-0540">Nuclease</keyword>
<dbReference type="EMBL" id="VFOV01000001">
    <property type="protein sequence ID" value="TQL67261.1"/>
    <property type="molecule type" value="Genomic_DNA"/>
</dbReference>
<evidence type="ECO:0000313" key="3">
    <source>
        <dbReference type="EMBL" id="TQL67261.1"/>
    </source>
</evidence>
<evidence type="ECO:0000259" key="2">
    <source>
        <dbReference type="SMART" id="SM00507"/>
    </source>
</evidence>
<proteinExistence type="inferred from homology"/>
<dbReference type="InterPro" id="IPR003615">
    <property type="entry name" value="HNH_nuc"/>
</dbReference>
<keyword evidence="3" id="KW-0378">Hydrolase</keyword>
<name>A0A543A3U0_9ACTN</name>
<dbReference type="InterPro" id="IPR002711">
    <property type="entry name" value="HNH"/>
</dbReference>
<feature type="domain" description="HNH nuclease" evidence="2">
    <location>
        <begin position="345"/>
        <end position="397"/>
    </location>
</feature>
<organism evidence="3 4">
    <name type="scientific">Nocardioides albertanoniae</name>
    <dbReference type="NCBI Taxonomy" id="1175486"/>
    <lineage>
        <taxon>Bacteria</taxon>
        <taxon>Bacillati</taxon>
        <taxon>Actinomycetota</taxon>
        <taxon>Actinomycetes</taxon>
        <taxon>Propionibacteriales</taxon>
        <taxon>Nocardioidaceae</taxon>
        <taxon>Nocardioides</taxon>
    </lineage>
</organism>
<dbReference type="GO" id="GO:0003676">
    <property type="term" value="F:nucleic acid binding"/>
    <property type="evidence" value="ECO:0007669"/>
    <property type="project" value="InterPro"/>
</dbReference>
<evidence type="ECO:0000313" key="4">
    <source>
        <dbReference type="Proteomes" id="UP000320209"/>
    </source>
</evidence>
<gene>
    <name evidence="3" type="ORF">FB381_1135</name>
</gene>